<proteinExistence type="predicted"/>
<comment type="caution">
    <text evidence="1">The sequence shown here is derived from an EMBL/GenBank/DDBJ whole genome shotgun (WGS) entry which is preliminary data.</text>
</comment>
<dbReference type="AlphaFoldDB" id="A0A2T0SKH1"/>
<reference evidence="1 2" key="1">
    <citation type="submission" date="2018-03" db="EMBL/GenBank/DDBJ databases">
        <title>Genomic Encyclopedia of Archaeal and Bacterial Type Strains, Phase II (KMG-II): from individual species to whole genera.</title>
        <authorList>
            <person name="Goeker M."/>
        </authorList>
    </citation>
    <scope>NUCLEOTIDE SEQUENCE [LARGE SCALE GENOMIC DNA]</scope>
    <source>
        <strain evidence="1 2">DSM 28354</strain>
    </source>
</reference>
<evidence type="ECO:0000313" key="1">
    <source>
        <dbReference type="EMBL" id="PRY33917.1"/>
    </source>
</evidence>
<sequence>MVCIIVYARYSFLKTRTLKLIKERSNDSTICLIVTAKWVSDAYNLRQLGDYDFESTISDDTAIQLLQHAHQFYELAEQYLTNGKGQS</sequence>
<evidence type="ECO:0008006" key="3">
    <source>
        <dbReference type="Google" id="ProtNLM"/>
    </source>
</evidence>
<dbReference type="Proteomes" id="UP000238375">
    <property type="component" value="Unassembled WGS sequence"/>
</dbReference>
<organism evidence="1 2">
    <name type="scientific">Spirosoma oryzae</name>
    <dbReference type="NCBI Taxonomy" id="1469603"/>
    <lineage>
        <taxon>Bacteria</taxon>
        <taxon>Pseudomonadati</taxon>
        <taxon>Bacteroidota</taxon>
        <taxon>Cytophagia</taxon>
        <taxon>Cytophagales</taxon>
        <taxon>Cytophagaceae</taxon>
        <taxon>Spirosoma</taxon>
    </lineage>
</organism>
<keyword evidence="2" id="KW-1185">Reference proteome</keyword>
<dbReference type="Gene3D" id="1.20.120.330">
    <property type="entry name" value="Nucleotidyltransferases domain 2"/>
    <property type="match status" value="1"/>
</dbReference>
<evidence type="ECO:0000313" key="2">
    <source>
        <dbReference type="Proteomes" id="UP000238375"/>
    </source>
</evidence>
<protein>
    <recommendedName>
        <fullName evidence="3">HEPN domain-containing protein</fullName>
    </recommendedName>
</protein>
<accession>A0A2T0SKH1</accession>
<name>A0A2T0SKH1_9BACT</name>
<gene>
    <name evidence="1" type="ORF">CLV58_11967</name>
</gene>
<dbReference type="EMBL" id="PVTE01000019">
    <property type="protein sequence ID" value="PRY33917.1"/>
    <property type="molecule type" value="Genomic_DNA"/>
</dbReference>